<feature type="domain" description="DNA-binding protein H-NS-like C-terminal" evidence="2">
    <location>
        <begin position="48"/>
        <end position="79"/>
    </location>
</feature>
<dbReference type="AlphaFoldDB" id="A0A248VZV1"/>
<feature type="region of interest" description="Disordered" evidence="1">
    <location>
        <begin position="1"/>
        <end position="84"/>
    </location>
</feature>
<evidence type="ECO:0000256" key="1">
    <source>
        <dbReference type="SAM" id="MobiDB-lite"/>
    </source>
</evidence>
<dbReference type="KEGG" id="parb:CJU94_40020"/>
<dbReference type="Proteomes" id="UP000215158">
    <property type="component" value="Plasmid pBN4"/>
</dbReference>
<name>A0A248VZV1_9BURK</name>
<gene>
    <name evidence="3" type="ORF">CJU94_40020</name>
</gene>
<reference evidence="3 4" key="1">
    <citation type="submission" date="2017-08" db="EMBL/GenBank/DDBJ databases">
        <title>Identification and genetic characteristics of simultaneous BTEX- and naphthalene-degrading Paraburkholderia sp. BN5 isolated from petroleum-contaminated soil.</title>
        <authorList>
            <person name="Lee Y."/>
            <person name="Jeon C.O."/>
        </authorList>
    </citation>
    <scope>NUCLEOTIDE SEQUENCE [LARGE SCALE GENOMIC DNA]</scope>
    <source>
        <strain evidence="3 4">BN5</strain>
        <plasmid evidence="3 4">pBN4</plasmid>
    </source>
</reference>
<accession>A0A248VZV1</accession>
<dbReference type="OrthoDB" id="5297879at2"/>
<dbReference type="SUPFAM" id="SSF81273">
    <property type="entry name" value="H-NS histone-like proteins"/>
    <property type="match status" value="1"/>
</dbReference>
<dbReference type="Pfam" id="PF00816">
    <property type="entry name" value="Histone_HNS"/>
    <property type="match status" value="1"/>
</dbReference>
<keyword evidence="3" id="KW-0614">Plasmid</keyword>
<organism evidence="3 4">
    <name type="scientific">Paraburkholderia aromaticivorans</name>
    <dbReference type="NCBI Taxonomy" id="2026199"/>
    <lineage>
        <taxon>Bacteria</taxon>
        <taxon>Pseudomonadati</taxon>
        <taxon>Pseudomonadota</taxon>
        <taxon>Betaproteobacteria</taxon>
        <taxon>Burkholderiales</taxon>
        <taxon>Burkholderiaceae</taxon>
        <taxon>Paraburkholderia</taxon>
    </lineage>
</organism>
<dbReference type="Gene3D" id="4.10.430.30">
    <property type="match status" value="1"/>
</dbReference>
<evidence type="ECO:0000313" key="3">
    <source>
        <dbReference type="EMBL" id="ASW04385.1"/>
    </source>
</evidence>
<geneLocation type="plasmid" evidence="3 4">
    <name>pBN4</name>
</geneLocation>
<sequence>MSSCQNRRKTSFKGREQALTVGTRSLRDLQQAHGGRQSRVMMTGTQEPKYRDPSSGATWSGRGRAPGWLAGKDRTAFEIASPAS</sequence>
<evidence type="ECO:0000259" key="2">
    <source>
        <dbReference type="Pfam" id="PF00816"/>
    </source>
</evidence>
<evidence type="ECO:0000313" key="4">
    <source>
        <dbReference type="Proteomes" id="UP000215158"/>
    </source>
</evidence>
<feature type="compositionally biased region" description="Basic residues" evidence="1">
    <location>
        <begin position="1"/>
        <end position="12"/>
    </location>
</feature>
<keyword evidence="4" id="KW-1185">Reference proteome</keyword>
<dbReference type="InterPro" id="IPR027444">
    <property type="entry name" value="H-NS_C_dom"/>
</dbReference>
<dbReference type="EMBL" id="CP022994">
    <property type="protein sequence ID" value="ASW04385.1"/>
    <property type="molecule type" value="Genomic_DNA"/>
</dbReference>
<proteinExistence type="predicted"/>
<dbReference type="GO" id="GO:0003677">
    <property type="term" value="F:DNA binding"/>
    <property type="evidence" value="ECO:0007669"/>
    <property type="project" value="InterPro"/>
</dbReference>
<protein>
    <recommendedName>
        <fullName evidence="2">DNA-binding protein H-NS-like C-terminal domain-containing protein</fullName>
    </recommendedName>
</protein>